<evidence type="ECO:0000256" key="1">
    <source>
        <dbReference type="SAM" id="Phobius"/>
    </source>
</evidence>
<keyword evidence="3" id="KW-1185">Reference proteome</keyword>
<proteinExistence type="predicted"/>
<dbReference type="Proteomes" id="UP000242752">
    <property type="component" value="Unassembled WGS sequence"/>
</dbReference>
<evidence type="ECO:0000313" key="2">
    <source>
        <dbReference type="EMBL" id="PNZ28396.1"/>
    </source>
</evidence>
<comment type="caution">
    <text evidence="2">The sequence shown here is derived from an EMBL/GenBank/DDBJ whole genome shotgun (WGS) entry which is preliminary data.</text>
</comment>
<keyword evidence="1" id="KW-0472">Membrane</keyword>
<gene>
    <name evidence="2" type="ORF">CD122_04560</name>
</gene>
<dbReference type="AlphaFoldDB" id="A0A2K3YS36"/>
<organism evidence="2 3">
    <name type="scientific">Staphylococcus rostri</name>
    <dbReference type="NCBI Taxonomy" id="522262"/>
    <lineage>
        <taxon>Bacteria</taxon>
        <taxon>Bacillati</taxon>
        <taxon>Bacillota</taxon>
        <taxon>Bacilli</taxon>
        <taxon>Bacillales</taxon>
        <taxon>Staphylococcaceae</taxon>
        <taxon>Staphylococcus</taxon>
    </lineage>
</organism>
<keyword evidence="1" id="KW-0812">Transmembrane</keyword>
<name>A0A2K3YS36_9STAP</name>
<sequence>MAIIIEIALFILMLWLGRFVCRKCLKRQQRLLAYVWMIFVIIVQAVIIYYFVGDLTEQMTSVLKMFYN</sequence>
<keyword evidence="1" id="KW-1133">Transmembrane helix</keyword>
<protein>
    <submittedName>
        <fullName evidence="2">Uncharacterized protein</fullName>
    </submittedName>
</protein>
<reference evidence="2 3" key="1">
    <citation type="submission" date="2017-08" db="EMBL/GenBank/DDBJ databases">
        <title>Draft genome sequences of 64 type strains of genus Staph aureus.</title>
        <authorList>
            <person name="Cole K."/>
            <person name="Golubchik T."/>
            <person name="Russell J."/>
            <person name="Foster D."/>
            <person name="Llewelyn M."/>
            <person name="Wilson D."/>
            <person name="Crook D."/>
            <person name="Paul J."/>
        </authorList>
    </citation>
    <scope>NUCLEOTIDE SEQUENCE [LARGE SCALE GENOMIC DNA]</scope>
    <source>
        <strain evidence="2 3">DSM 21968</strain>
    </source>
</reference>
<evidence type="ECO:0000313" key="3">
    <source>
        <dbReference type="Proteomes" id="UP000242752"/>
    </source>
</evidence>
<feature type="transmembrane region" description="Helical" evidence="1">
    <location>
        <begin position="32"/>
        <end position="52"/>
    </location>
</feature>
<dbReference type="EMBL" id="PPRF01000023">
    <property type="protein sequence ID" value="PNZ28396.1"/>
    <property type="molecule type" value="Genomic_DNA"/>
</dbReference>
<accession>A0A2K3YS36</accession>